<accession>A0A344L628</accession>
<feature type="transmembrane region" description="Helical" evidence="1">
    <location>
        <begin position="6"/>
        <end position="25"/>
    </location>
</feature>
<dbReference type="AlphaFoldDB" id="A0A344L628"/>
<organism evidence="2 3">
    <name type="scientific">Amycolatopsis albispora</name>
    <dbReference type="NCBI Taxonomy" id="1804986"/>
    <lineage>
        <taxon>Bacteria</taxon>
        <taxon>Bacillati</taxon>
        <taxon>Actinomycetota</taxon>
        <taxon>Actinomycetes</taxon>
        <taxon>Pseudonocardiales</taxon>
        <taxon>Pseudonocardiaceae</taxon>
        <taxon>Amycolatopsis</taxon>
    </lineage>
</organism>
<sequence>MNVLYSTLVVLHLVGMAGILGGVAGELIAKRTGVPTLVLHSSGLQVLTGAALVGIASSGLVAVEPNNVKVAVKLVIALAVLVVAFEAHKPGKLPKAGLPVVGGLALLNVGVAVYW</sequence>
<dbReference type="OrthoDB" id="3830423at2"/>
<feature type="transmembrane region" description="Helical" evidence="1">
    <location>
        <begin position="97"/>
        <end position="114"/>
    </location>
</feature>
<dbReference type="RefSeq" id="WP_113692739.1">
    <property type="nucleotide sequence ID" value="NZ_CP015163.1"/>
</dbReference>
<protein>
    <recommendedName>
        <fullName evidence="4">Integral membrane protein</fullName>
    </recommendedName>
</protein>
<evidence type="ECO:0000313" key="3">
    <source>
        <dbReference type="Proteomes" id="UP000250434"/>
    </source>
</evidence>
<dbReference type="KEGG" id="aab:A4R43_13900"/>
<dbReference type="Proteomes" id="UP000250434">
    <property type="component" value="Chromosome"/>
</dbReference>
<feature type="transmembrane region" description="Helical" evidence="1">
    <location>
        <begin position="68"/>
        <end position="85"/>
    </location>
</feature>
<keyword evidence="1" id="KW-0472">Membrane</keyword>
<evidence type="ECO:0000256" key="1">
    <source>
        <dbReference type="SAM" id="Phobius"/>
    </source>
</evidence>
<keyword evidence="1" id="KW-0812">Transmembrane</keyword>
<keyword evidence="1" id="KW-1133">Transmembrane helix</keyword>
<evidence type="ECO:0000313" key="2">
    <source>
        <dbReference type="EMBL" id="AXB43502.1"/>
    </source>
</evidence>
<reference evidence="2 3" key="1">
    <citation type="submission" date="2016-04" db="EMBL/GenBank/DDBJ databases">
        <title>Complete genome sequence and analysis of deep-sea sediment isolate, Amycolatopsis sp. WP1.</title>
        <authorList>
            <person name="Wang H."/>
            <person name="Chen S."/>
            <person name="Wu Q."/>
        </authorList>
    </citation>
    <scope>NUCLEOTIDE SEQUENCE [LARGE SCALE GENOMIC DNA]</scope>
    <source>
        <strain evidence="2 3">WP1</strain>
    </source>
</reference>
<gene>
    <name evidence="2" type="ORF">A4R43_13900</name>
</gene>
<proteinExistence type="predicted"/>
<evidence type="ECO:0008006" key="4">
    <source>
        <dbReference type="Google" id="ProtNLM"/>
    </source>
</evidence>
<feature type="transmembrane region" description="Helical" evidence="1">
    <location>
        <begin position="37"/>
        <end position="62"/>
    </location>
</feature>
<name>A0A344L628_9PSEU</name>
<dbReference type="EMBL" id="CP015163">
    <property type="protein sequence ID" value="AXB43502.1"/>
    <property type="molecule type" value="Genomic_DNA"/>
</dbReference>
<keyword evidence="3" id="KW-1185">Reference proteome</keyword>